<comment type="catalytic activity">
    <reaction evidence="1 8">
        <text>dTDP-alpha-D-glucose = dTDP-4-dehydro-6-deoxy-alpha-D-glucose + H2O</text>
        <dbReference type="Rhea" id="RHEA:17221"/>
        <dbReference type="ChEBI" id="CHEBI:15377"/>
        <dbReference type="ChEBI" id="CHEBI:57477"/>
        <dbReference type="ChEBI" id="CHEBI:57649"/>
        <dbReference type="EC" id="4.2.1.46"/>
    </reaction>
</comment>
<dbReference type="OrthoDB" id="9811743at2"/>
<evidence type="ECO:0000313" key="10">
    <source>
        <dbReference type="EMBL" id="SNZ04782.1"/>
    </source>
</evidence>
<evidence type="ECO:0000256" key="4">
    <source>
        <dbReference type="ARBA" id="ARBA00011990"/>
    </source>
</evidence>
<dbReference type="InterPro" id="IPR016040">
    <property type="entry name" value="NAD(P)-bd_dom"/>
</dbReference>
<comment type="similarity">
    <text evidence="3 8">Belongs to the NAD(P)-dependent epimerase/dehydratase family. dTDP-glucose dehydratase subfamily.</text>
</comment>
<evidence type="ECO:0000256" key="3">
    <source>
        <dbReference type="ARBA" id="ARBA00008178"/>
    </source>
</evidence>
<dbReference type="Proteomes" id="UP000219356">
    <property type="component" value="Unassembled WGS sequence"/>
</dbReference>
<comment type="cofactor">
    <cofactor evidence="2 8">
        <name>NAD(+)</name>
        <dbReference type="ChEBI" id="CHEBI:57540"/>
    </cofactor>
</comment>
<dbReference type="RefSeq" id="WP_097039363.1">
    <property type="nucleotide sequence ID" value="NZ_OBEK01000001.1"/>
</dbReference>
<dbReference type="GO" id="GO:0008460">
    <property type="term" value="F:dTDP-glucose 4,6-dehydratase activity"/>
    <property type="evidence" value="ECO:0007669"/>
    <property type="project" value="UniProtKB-EC"/>
</dbReference>
<sequence>MNRTKILVTGGAGFIGGNYVHYLLNNDPDALVYNLDSLTYAGELNKHERCASNPNYKFIEADIRDKEQITNIFEEYKFDYVVHFAAESHVDRSIHSPDVFLETNVLGTHNLLNASLKTNIKKFLHVSTDEVYGELDFTPNTYFNEDTPLDPSSPYSSSKASSDLIVLAYSKTYGLPVNITRCSNNYGPFHFPEKLIPLAITNVLRNRKVPVYGTGENIRDWLHVEDHCSAIDLVLRRGENGQVYNIGGHNEKTNLEVVSDILSYFGKSLDCIEYVKDRKGHDKRYAINPSKISELGWKPNYQFKDGLKQTIEWYVNNRSWWERLLTEDK</sequence>
<evidence type="ECO:0000256" key="5">
    <source>
        <dbReference type="ARBA" id="ARBA00016977"/>
    </source>
</evidence>
<gene>
    <name evidence="10" type="ORF">SAMN05421503_0762</name>
</gene>
<protein>
    <recommendedName>
        <fullName evidence="5 8">dTDP-glucose 4,6-dehydratase</fullName>
        <ecNumber evidence="4 8">4.2.1.46</ecNumber>
    </recommendedName>
</protein>
<dbReference type="InterPro" id="IPR036291">
    <property type="entry name" value="NAD(P)-bd_dom_sf"/>
</dbReference>
<evidence type="ECO:0000256" key="7">
    <source>
        <dbReference type="ARBA" id="ARBA00023239"/>
    </source>
</evidence>
<evidence type="ECO:0000259" key="9">
    <source>
        <dbReference type="Pfam" id="PF16363"/>
    </source>
</evidence>
<dbReference type="InterPro" id="IPR005888">
    <property type="entry name" value="dTDP_Gluc_deHydtase"/>
</dbReference>
<accession>A0A285N5R0</accession>
<name>A0A285N5R0_9BACI</name>
<dbReference type="GO" id="GO:0009225">
    <property type="term" value="P:nucleotide-sugar metabolic process"/>
    <property type="evidence" value="ECO:0007669"/>
    <property type="project" value="InterPro"/>
</dbReference>
<evidence type="ECO:0000256" key="1">
    <source>
        <dbReference type="ARBA" id="ARBA00001539"/>
    </source>
</evidence>
<dbReference type="EC" id="4.2.1.46" evidence="4 8"/>
<dbReference type="PANTHER" id="PTHR43000">
    <property type="entry name" value="DTDP-D-GLUCOSE 4,6-DEHYDRATASE-RELATED"/>
    <property type="match status" value="1"/>
</dbReference>
<evidence type="ECO:0000256" key="6">
    <source>
        <dbReference type="ARBA" id="ARBA00023027"/>
    </source>
</evidence>
<proteinExistence type="inferred from homology"/>
<dbReference type="Gene3D" id="3.40.50.720">
    <property type="entry name" value="NAD(P)-binding Rossmann-like Domain"/>
    <property type="match status" value="1"/>
</dbReference>
<feature type="domain" description="NAD(P)-binding" evidence="9">
    <location>
        <begin position="7"/>
        <end position="310"/>
    </location>
</feature>
<keyword evidence="7 8" id="KW-0456">Lyase</keyword>
<dbReference type="NCBIfam" id="TIGR01181">
    <property type="entry name" value="dTDP_gluc_dehyt"/>
    <property type="match status" value="1"/>
</dbReference>
<evidence type="ECO:0000256" key="8">
    <source>
        <dbReference type="RuleBase" id="RU004473"/>
    </source>
</evidence>
<organism evidence="10 11">
    <name type="scientific">Terribacillus aidingensis</name>
    <dbReference type="NCBI Taxonomy" id="586416"/>
    <lineage>
        <taxon>Bacteria</taxon>
        <taxon>Bacillati</taxon>
        <taxon>Bacillota</taxon>
        <taxon>Bacilli</taxon>
        <taxon>Bacillales</taxon>
        <taxon>Bacillaceae</taxon>
        <taxon>Terribacillus</taxon>
    </lineage>
</organism>
<keyword evidence="11" id="KW-1185">Reference proteome</keyword>
<dbReference type="AlphaFoldDB" id="A0A285N5R0"/>
<reference evidence="11" key="1">
    <citation type="submission" date="2017-09" db="EMBL/GenBank/DDBJ databases">
        <authorList>
            <person name="Varghese N."/>
            <person name="Submissions S."/>
        </authorList>
    </citation>
    <scope>NUCLEOTIDE SEQUENCE [LARGE SCALE GENOMIC DNA]</scope>
    <source>
        <strain evidence="11">CGMCC 1.8913</strain>
    </source>
</reference>
<dbReference type="Gene3D" id="3.90.25.10">
    <property type="entry name" value="UDP-galactose 4-epimerase, domain 1"/>
    <property type="match status" value="1"/>
</dbReference>
<dbReference type="EMBL" id="OBEK01000001">
    <property type="protein sequence ID" value="SNZ04782.1"/>
    <property type="molecule type" value="Genomic_DNA"/>
</dbReference>
<evidence type="ECO:0000313" key="11">
    <source>
        <dbReference type="Proteomes" id="UP000219356"/>
    </source>
</evidence>
<dbReference type="SUPFAM" id="SSF51735">
    <property type="entry name" value="NAD(P)-binding Rossmann-fold domains"/>
    <property type="match status" value="1"/>
</dbReference>
<dbReference type="FunFam" id="3.40.50.720:FF:000304">
    <property type="entry name" value="UDP-glucose 4,6-dehydratase"/>
    <property type="match status" value="1"/>
</dbReference>
<dbReference type="CDD" id="cd05246">
    <property type="entry name" value="dTDP_GD_SDR_e"/>
    <property type="match status" value="1"/>
</dbReference>
<dbReference type="Pfam" id="PF16363">
    <property type="entry name" value="GDP_Man_Dehyd"/>
    <property type="match status" value="1"/>
</dbReference>
<keyword evidence="6" id="KW-0520">NAD</keyword>
<evidence type="ECO:0000256" key="2">
    <source>
        <dbReference type="ARBA" id="ARBA00001911"/>
    </source>
</evidence>